<evidence type="ECO:0000313" key="2">
    <source>
        <dbReference type="Proteomes" id="UP000580891"/>
    </source>
</evidence>
<evidence type="ECO:0000313" key="1">
    <source>
        <dbReference type="EMBL" id="MBA2871438.1"/>
    </source>
</evidence>
<organism evidence="1 2">
    <name type="scientific">[Anoxybacillus] calidus</name>
    <dbReference type="NCBI Taxonomy" id="575178"/>
    <lineage>
        <taxon>Bacteria</taxon>
        <taxon>Bacillati</taxon>
        <taxon>Bacillota</taxon>
        <taxon>Bacilli</taxon>
        <taxon>Bacillales</taxon>
        <taxon>Anoxybacillaceae</taxon>
        <taxon>Paranoxybacillus</taxon>
    </lineage>
</organism>
<proteinExistence type="predicted"/>
<dbReference type="AlphaFoldDB" id="A0A7V9Z034"/>
<accession>A0A7V9Z034</accession>
<name>A0A7V9Z034_9BACL</name>
<comment type="caution">
    <text evidence="1">The sequence shown here is derived from an EMBL/GenBank/DDBJ whole genome shotgun (WGS) entry which is preliminary data.</text>
</comment>
<protein>
    <submittedName>
        <fullName evidence="1">Uncharacterized protein</fullName>
    </submittedName>
</protein>
<sequence>MFKTAGIMTSGFNDHLIQPIIQFLIAFSYNRMKQETKNKAIKVMNKYLFLITFHYYITIINKNTSDLPSSVFSTSIYESLRFLVHIDKG</sequence>
<gene>
    <name evidence="1" type="ORF">HNQ85_001708</name>
</gene>
<dbReference type="EMBL" id="JACDUU010000003">
    <property type="protein sequence ID" value="MBA2871438.1"/>
    <property type="molecule type" value="Genomic_DNA"/>
</dbReference>
<reference evidence="1 2" key="1">
    <citation type="submission" date="2020-07" db="EMBL/GenBank/DDBJ databases">
        <title>Genomic Encyclopedia of Type Strains, Phase IV (KMG-IV): sequencing the most valuable type-strain genomes for metagenomic binning, comparative biology and taxonomic classification.</title>
        <authorList>
            <person name="Goeker M."/>
        </authorList>
    </citation>
    <scope>NUCLEOTIDE SEQUENCE [LARGE SCALE GENOMIC DNA]</scope>
    <source>
        <strain evidence="1 2">DSM 25220</strain>
    </source>
</reference>
<keyword evidence="2" id="KW-1185">Reference proteome</keyword>
<dbReference type="Proteomes" id="UP000580891">
    <property type="component" value="Unassembled WGS sequence"/>
</dbReference>